<organism evidence="1 2">
    <name type="scientific">Halodesulfovibrio spirochaetisodalis</name>
    <dbReference type="NCBI Taxonomy" id="1560234"/>
    <lineage>
        <taxon>Bacteria</taxon>
        <taxon>Pseudomonadati</taxon>
        <taxon>Thermodesulfobacteriota</taxon>
        <taxon>Desulfovibrionia</taxon>
        <taxon>Desulfovibrionales</taxon>
        <taxon>Desulfovibrionaceae</taxon>
        <taxon>Halodesulfovibrio</taxon>
    </lineage>
</organism>
<dbReference type="PATRIC" id="fig|1560234.3.peg.1551"/>
<dbReference type="EMBL" id="JXMS01000023">
    <property type="protein sequence ID" value="OBQ46471.1"/>
    <property type="molecule type" value="Genomic_DNA"/>
</dbReference>
<protein>
    <submittedName>
        <fullName evidence="1">Uncharacterized protein</fullName>
    </submittedName>
</protein>
<accession>A0A1B7XAS1</accession>
<keyword evidence="2" id="KW-1185">Reference proteome</keyword>
<dbReference type="AlphaFoldDB" id="A0A1B7XAS1"/>
<sequence length="89" mass="10009">MNYIFVSASKMKNNDGQYHIASVTKSDELNRARRVDMIAECDAVIDDLYPHGEECLDEDDVRSLAAEIENRGELVCAKCIAEFYGETDS</sequence>
<name>A0A1B7XAS1_9BACT</name>
<evidence type="ECO:0000313" key="2">
    <source>
        <dbReference type="Proteomes" id="UP000091979"/>
    </source>
</evidence>
<dbReference type="Proteomes" id="UP000091979">
    <property type="component" value="Unassembled WGS sequence"/>
</dbReference>
<evidence type="ECO:0000313" key="1">
    <source>
        <dbReference type="EMBL" id="OBQ46471.1"/>
    </source>
</evidence>
<proteinExistence type="predicted"/>
<reference evidence="1 2" key="1">
    <citation type="submission" date="2015-01" db="EMBL/GenBank/DDBJ databases">
        <title>Desulfovibrio sp. JC271 draft genome sequence.</title>
        <authorList>
            <person name="Shivani Y."/>
            <person name="Subhash Y."/>
            <person name="Sasikala C."/>
            <person name="Ramana C.V."/>
        </authorList>
    </citation>
    <scope>NUCLEOTIDE SEQUENCE [LARGE SCALE GENOMIC DNA]</scope>
    <source>
        <strain evidence="1 2">JC271</strain>
    </source>
</reference>
<dbReference type="RefSeq" id="WP_066856627.1">
    <property type="nucleotide sequence ID" value="NZ_JXMS01000023.1"/>
</dbReference>
<comment type="caution">
    <text evidence="1">The sequence shown here is derived from an EMBL/GenBank/DDBJ whole genome shotgun (WGS) entry which is preliminary data.</text>
</comment>
<gene>
    <name evidence="1" type="ORF">SP90_12275</name>
</gene>